<proteinExistence type="predicted"/>
<feature type="transmembrane region" description="Helical" evidence="2">
    <location>
        <begin position="54"/>
        <end position="71"/>
    </location>
</feature>
<evidence type="ECO:0000313" key="3">
    <source>
        <dbReference type="EMBL" id="KAL2053019.1"/>
    </source>
</evidence>
<organism evidence="3 4">
    <name type="scientific">Lepraria finkii</name>
    <dbReference type="NCBI Taxonomy" id="1340010"/>
    <lineage>
        <taxon>Eukaryota</taxon>
        <taxon>Fungi</taxon>
        <taxon>Dikarya</taxon>
        <taxon>Ascomycota</taxon>
        <taxon>Pezizomycotina</taxon>
        <taxon>Lecanoromycetes</taxon>
        <taxon>OSLEUM clade</taxon>
        <taxon>Lecanoromycetidae</taxon>
        <taxon>Lecanorales</taxon>
        <taxon>Lecanorineae</taxon>
        <taxon>Stereocaulaceae</taxon>
        <taxon>Lepraria</taxon>
    </lineage>
</organism>
<sequence length="138" mass="15100">MSSQPQNGGPPRRPRHSRRIIASFHLPAIAGLPVVTVPLGFFPTDTAVEMNLKGTIVTVAHSIPFGLALIGRRWSRESRLGLANAFEKQTMARQKITPYISPTFELENEISSGPERESPAQQPAQIDIVGDHVTHAQT</sequence>
<feature type="region of interest" description="Disordered" evidence="1">
    <location>
        <begin position="110"/>
        <end position="138"/>
    </location>
</feature>
<reference evidence="3 4" key="1">
    <citation type="submission" date="2024-09" db="EMBL/GenBank/DDBJ databases">
        <title>Rethinking Asexuality: The Enigmatic Case of Functional Sexual Genes in Lepraria (Stereocaulaceae).</title>
        <authorList>
            <person name="Doellman M."/>
            <person name="Sun Y."/>
            <person name="Barcenas-Pena A."/>
            <person name="Lumbsch H.T."/>
            <person name="Grewe F."/>
        </authorList>
    </citation>
    <scope>NUCLEOTIDE SEQUENCE [LARGE SCALE GENOMIC DNA]</scope>
    <source>
        <strain evidence="3 4">Grewe 0041</strain>
    </source>
</reference>
<dbReference type="SUPFAM" id="SSF75304">
    <property type="entry name" value="Amidase signature (AS) enzymes"/>
    <property type="match status" value="1"/>
</dbReference>
<comment type="caution">
    <text evidence="3">The sequence shown here is derived from an EMBL/GenBank/DDBJ whole genome shotgun (WGS) entry which is preliminary data.</text>
</comment>
<evidence type="ECO:0000313" key="4">
    <source>
        <dbReference type="Proteomes" id="UP001590951"/>
    </source>
</evidence>
<protein>
    <recommendedName>
        <fullName evidence="5">Amidase domain-containing protein</fullName>
    </recommendedName>
</protein>
<dbReference type="Proteomes" id="UP001590951">
    <property type="component" value="Unassembled WGS sequence"/>
</dbReference>
<dbReference type="Gene3D" id="3.90.1300.10">
    <property type="entry name" value="Amidase signature (AS) domain"/>
    <property type="match status" value="1"/>
</dbReference>
<evidence type="ECO:0008006" key="5">
    <source>
        <dbReference type="Google" id="ProtNLM"/>
    </source>
</evidence>
<dbReference type="EMBL" id="JBHFEH010000023">
    <property type="protein sequence ID" value="KAL2053019.1"/>
    <property type="molecule type" value="Genomic_DNA"/>
</dbReference>
<keyword evidence="2" id="KW-0812">Transmembrane</keyword>
<evidence type="ECO:0000256" key="1">
    <source>
        <dbReference type="SAM" id="MobiDB-lite"/>
    </source>
</evidence>
<keyword evidence="2" id="KW-1133">Transmembrane helix</keyword>
<gene>
    <name evidence="3" type="ORF">ABVK25_006656</name>
</gene>
<dbReference type="InterPro" id="IPR036928">
    <property type="entry name" value="AS_sf"/>
</dbReference>
<accession>A0ABR4B593</accession>
<keyword evidence="2" id="KW-0472">Membrane</keyword>
<keyword evidence="4" id="KW-1185">Reference proteome</keyword>
<name>A0ABR4B593_9LECA</name>
<feature type="compositionally biased region" description="Basic and acidic residues" evidence="1">
    <location>
        <begin position="129"/>
        <end position="138"/>
    </location>
</feature>
<evidence type="ECO:0000256" key="2">
    <source>
        <dbReference type="SAM" id="Phobius"/>
    </source>
</evidence>
<feature type="transmembrane region" description="Helical" evidence="2">
    <location>
        <begin position="20"/>
        <end position="42"/>
    </location>
</feature>